<dbReference type="Pfam" id="PF13545">
    <property type="entry name" value="HTH_Crp_2"/>
    <property type="match status" value="1"/>
</dbReference>
<evidence type="ECO:0000256" key="3">
    <source>
        <dbReference type="ARBA" id="ARBA00023163"/>
    </source>
</evidence>
<dbReference type="Proteomes" id="UP000239532">
    <property type="component" value="Unassembled WGS sequence"/>
</dbReference>
<name>A0A2S9WVG2_9FLAO</name>
<proteinExistence type="predicted"/>
<gene>
    <name evidence="6" type="ORF">BST86_10170</name>
</gene>
<dbReference type="GO" id="GO:0005829">
    <property type="term" value="C:cytosol"/>
    <property type="evidence" value="ECO:0007669"/>
    <property type="project" value="TreeGrafter"/>
</dbReference>
<dbReference type="Gene3D" id="2.60.120.10">
    <property type="entry name" value="Jelly Rolls"/>
    <property type="match status" value="1"/>
</dbReference>
<organism evidence="6 7">
    <name type="scientific">Nonlabens agnitus</name>
    <dbReference type="NCBI Taxonomy" id="870484"/>
    <lineage>
        <taxon>Bacteria</taxon>
        <taxon>Pseudomonadati</taxon>
        <taxon>Bacteroidota</taxon>
        <taxon>Flavobacteriia</taxon>
        <taxon>Flavobacteriales</taxon>
        <taxon>Flavobacteriaceae</taxon>
        <taxon>Nonlabens</taxon>
    </lineage>
</organism>
<evidence type="ECO:0000259" key="4">
    <source>
        <dbReference type="PROSITE" id="PS50042"/>
    </source>
</evidence>
<dbReference type="GO" id="GO:0003700">
    <property type="term" value="F:DNA-binding transcription factor activity"/>
    <property type="evidence" value="ECO:0007669"/>
    <property type="project" value="TreeGrafter"/>
</dbReference>
<dbReference type="InterPro" id="IPR036390">
    <property type="entry name" value="WH_DNA-bd_sf"/>
</dbReference>
<dbReference type="InterPro" id="IPR000595">
    <property type="entry name" value="cNMP-bd_dom"/>
</dbReference>
<evidence type="ECO:0000313" key="6">
    <source>
        <dbReference type="EMBL" id="PRP67431.1"/>
    </source>
</evidence>
<protein>
    <submittedName>
        <fullName evidence="6">Crp/Fnr family transcriptional regulator</fullName>
    </submittedName>
</protein>
<dbReference type="AlphaFoldDB" id="A0A2S9WVG2"/>
<dbReference type="InterPro" id="IPR018490">
    <property type="entry name" value="cNMP-bd_dom_sf"/>
</dbReference>
<dbReference type="EMBL" id="MQUC01000003">
    <property type="protein sequence ID" value="PRP67431.1"/>
    <property type="molecule type" value="Genomic_DNA"/>
</dbReference>
<evidence type="ECO:0000259" key="5">
    <source>
        <dbReference type="PROSITE" id="PS51063"/>
    </source>
</evidence>
<dbReference type="InterPro" id="IPR050397">
    <property type="entry name" value="Env_Response_Regulators"/>
</dbReference>
<evidence type="ECO:0000313" key="7">
    <source>
        <dbReference type="Proteomes" id="UP000239532"/>
    </source>
</evidence>
<dbReference type="SUPFAM" id="SSF51206">
    <property type="entry name" value="cAMP-binding domain-like"/>
    <property type="match status" value="1"/>
</dbReference>
<keyword evidence="7" id="KW-1185">Reference proteome</keyword>
<dbReference type="SMART" id="SM00419">
    <property type="entry name" value="HTH_CRP"/>
    <property type="match status" value="1"/>
</dbReference>
<dbReference type="SMART" id="SM00100">
    <property type="entry name" value="cNMP"/>
    <property type="match status" value="1"/>
</dbReference>
<dbReference type="GO" id="GO:0003677">
    <property type="term" value="F:DNA binding"/>
    <property type="evidence" value="ECO:0007669"/>
    <property type="project" value="UniProtKB-KW"/>
</dbReference>
<feature type="domain" description="Cyclic nucleotide-binding" evidence="4">
    <location>
        <begin position="20"/>
        <end position="140"/>
    </location>
</feature>
<dbReference type="InterPro" id="IPR012318">
    <property type="entry name" value="HTH_CRP"/>
</dbReference>
<feature type="domain" description="HTH crp-type" evidence="5">
    <location>
        <begin position="154"/>
        <end position="225"/>
    </location>
</feature>
<evidence type="ECO:0000256" key="2">
    <source>
        <dbReference type="ARBA" id="ARBA00023125"/>
    </source>
</evidence>
<evidence type="ECO:0000256" key="1">
    <source>
        <dbReference type="ARBA" id="ARBA00023015"/>
    </source>
</evidence>
<dbReference type="CDD" id="cd00038">
    <property type="entry name" value="CAP_ED"/>
    <property type="match status" value="1"/>
</dbReference>
<dbReference type="PANTHER" id="PTHR24567:SF26">
    <property type="entry name" value="REGULATORY PROTEIN YEIL"/>
    <property type="match status" value="1"/>
</dbReference>
<comment type="caution">
    <text evidence="6">The sequence shown here is derived from an EMBL/GenBank/DDBJ whole genome shotgun (WGS) entry which is preliminary data.</text>
</comment>
<dbReference type="SUPFAM" id="SSF46785">
    <property type="entry name" value="Winged helix' DNA-binding domain"/>
    <property type="match status" value="1"/>
</dbReference>
<dbReference type="Gene3D" id="1.10.10.10">
    <property type="entry name" value="Winged helix-like DNA-binding domain superfamily/Winged helix DNA-binding domain"/>
    <property type="match status" value="1"/>
</dbReference>
<accession>A0A2S9WVG2</accession>
<keyword evidence="3" id="KW-0804">Transcription</keyword>
<keyword evidence="1" id="KW-0805">Transcription regulation</keyword>
<dbReference type="InterPro" id="IPR014710">
    <property type="entry name" value="RmlC-like_jellyroll"/>
</dbReference>
<dbReference type="PROSITE" id="PS51063">
    <property type="entry name" value="HTH_CRP_2"/>
    <property type="match status" value="1"/>
</dbReference>
<dbReference type="PANTHER" id="PTHR24567">
    <property type="entry name" value="CRP FAMILY TRANSCRIPTIONAL REGULATORY PROTEIN"/>
    <property type="match status" value="1"/>
</dbReference>
<sequence length="235" mass="26291">MSLKNQDSRCENCIVRQLNSLKVLSKDELVKISESKTTRSLKKGEPIFQEGDRVDGVYCVRNGVSKVTKSSINGKDQIIKLASKGELLGQRSMVVDENSNLGAVALDDMEVCFIPKYVMDQSIDNNAQFMKAALQFMATELKMADGIIADMAQKNVEQRLASALLYLKDQYGIDQNGYLSLILTRQDIASIVGTAKEVCIRKLMMFKKKGWIETEGKKIKVTDTNALFRIVEDFS</sequence>
<dbReference type="RefSeq" id="WP_105983166.1">
    <property type="nucleotide sequence ID" value="NZ_MQUC01000003.1"/>
</dbReference>
<dbReference type="OrthoDB" id="9127033at2"/>
<reference evidence="6 7" key="1">
    <citation type="submission" date="2016-11" db="EMBL/GenBank/DDBJ databases">
        <title>Trade-off between light-utilization and light-protection in marine flavobacteria.</title>
        <authorList>
            <person name="Kumagai Y."/>
        </authorList>
    </citation>
    <scope>NUCLEOTIDE SEQUENCE [LARGE SCALE GENOMIC DNA]</scope>
    <source>
        <strain evidence="6 7">JCM 17109</strain>
    </source>
</reference>
<dbReference type="InterPro" id="IPR036388">
    <property type="entry name" value="WH-like_DNA-bd_sf"/>
</dbReference>
<dbReference type="Pfam" id="PF00027">
    <property type="entry name" value="cNMP_binding"/>
    <property type="match status" value="1"/>
</dbReference>
<keyword evidence="2" id="KW-0238">DNA-binding</keyword>
<dbReference type="PROSITE" id="PS50042">
    <property type="entry name" value="CNMP_BINDING_3"/>
    <property type="match status" value="1"/>
</dbReference>